<reference evidence="5 6" key="1">
    <citation type="submission" date="2019-02" db="EMBL/GenBank/DDBJ databases">
        <title>Polymorphobacter sp. isolated from the lake at the Tibet of China.</title>
        <authorList>
            <person name="Li A."/>
        </authorList>
    </citation>
    <scope>NUCLEOTIDE SEQUENCE [LARGE SCALE GENOMIC DNA]</scope>
    <source>
        <strain evidence="5 6">DJ1R-1</strain>
    </source>
</reference>
<dbReference type="SUPFAM" id="SSF51126">
    <property type="entry name" value="Pectin lyase-like"/>
    <property type="match status" value="1"/>
</dbReference>
<dbReference type="OrthoDB" id="223957at2"/>
<evidence type="ECO:0000256" key="2">
    <source>
        <dbReference type="ARBA" id="ARBA00004613"/>
    </source>
</evidence>
<dbReference type="Proteomes" id="UP000297737">
    <property type="component" value="Unassembled WGS sequence"/>
</dbReference>
<dbReference type="SMART" id="SM00710">
    <property type="entry name" value="PbH1"/>
    <property type="match status" value="5"/>
</dbReference>
<proteinExistence type="predicted"/>
<feature type="domain" description="Right handed beta helix" evidence="4">
    <location>
        <begin position="133"/>
        <end position="296"/>
    </location>
</feature>
<keyword evidence="3" id="KW-0964">Secreted</keyword>
<protein>
    <recommendedName>
        <fullName evidence="4">Right handed beta helix domain-containing protein</fullName>
    </recommendedName>
</protein>
<dbReference type="InterPro" id="IPR001343">
    <property type="entry name" value="Hemolysn_Ca-bd"/>
</dbReference>
<dbReference type="PRINTS" id="PR00313">
    <property type="entry name" value="CABNDNGRPT"/>
</dbReference>
<evidence type="ECO:0000256" key="1">
    <source>
        <dbReference type="ARBA" id="ARBA00002822"/>
    </source>
</evidence>
<keyword evidence="6" id="KW-1185">Reference proteome</keyword>
<evidence type="ECO:0000256" key="3">
    <source>
        <dbReference type="ARBA" id="ARBA00022525"/>
    </source>
</evidence>
<comment type="subcellular location">
    <subcellularLocation>
        <location evidence="2">Secreted</location>
    </subcellularLocation>
</comment>
<dbReference type="InterPro" id="IPR012334">
    <property type="entry name" value="Pectin_lyas_fold"/>
</dbReference>
<dbReference type="InterPro" id="IPR006626">
    <property type="entry name" value="PbH1"/>
</dbReference>
<dbReference type="GO" id="GO:0005576">
    <property type="term" value="C:extracellular region"/>
    <property type="evidence" value="ECO:0007669"/>
    <property type="project" value="UniProtKB-SubCell"/>
</dbReference>
<dbReference type="EMBL" id="SIHO01000001">
    <property type="protein sequence ID" value="TFU05774.1"/>
    <property type="molecule type" value="Genomic_DNA"/>
</dbReference>
<dbReference type="Pfam" id="PF13229">
    <property type="entry name" value="Beta_helix"/>
    <property type="match status" value="1"/>
</dbReference>
<dbReference type="Gene3D" id="2.160.20.10">
    <property type="entry name" value="Single-stranded right-handed beta-helix, Pectin lyase-like"/>
    <property type="match status" value="1"/>
</dbReference>
<comment type="caution">
    <text evidence="5">The sequence shown here is derived from an EMBL/GenBank/DDBJ whole genome shotgun (WGS) entry which is preliminary data.</text>
</comment>
<accession>A0A4Y9EQA7</accession>
<dbReference type="AlphaFoldDB" id="A0A4Y9EQA7"/>
<organism evidence="5 6">
    <name type="scientific">Glacieibacterium arshaanense</name>
    <dbReference type="NCBI Taxonomy" id="2511025"/>
    <lineage>
        <taxon>Bacteria</taxon>
        <taxon>Pseudomonadati</taxon>
        <taxon>Pseudomonadota</taxon>
        <taxon>Alphaproteobacteria</taxon>
        <taxon>Sphingomonadales</taxon>
        <taxon>Sphingosinicellaceae</taxon>
        <taxon>Glacieibacterium</taxon>
    </lineage>
</organism>
<dbReference type="RefSeq" id="WP_135244498.1">
    <property type="nucleotide sequence ID" value="NZ_SIHO01000001.1"/>
</dbReference>
<dbReference type="InterPro" id="IPR039448">
    <property type="entry name" value="Beta_helix"/>
</dbReference>
<dbReference type="PANTHER" id="PTHR38340">
    <property type="entry name" value="S-LAYER PROTEIN"/>
    <property type="match status" value="1"/>
</dbReference>
<comment type="function">
    <text evidence="1">Converts beta-D-mannuronic acid (M) to alpha-L-guluronic acid (G), producing a polymer with gel-forming capacity, required for the formation of the cyst coat.</text>
</comment>
<dbReference type="InterPro" id="IPR050557">
    <property type="entry name" value="RTX_toxin/Mannuronan_C5-epim"/>
</dbReference>
<dbReference type="GO" id="GO:0005509">
    <property type="term" value="F:calcium ion binding"/>
    <property type="evidence" value="ECO:0007669"/>
    <property type="project" value="InterPro"/>
</dbReference>
<dbReference type="PROSITE" id="PS00330">
    <property type="entry name" value="HEMOLYSIN_CALCIUM"/>
    <property type="match status" value="3"/>
</dbReference>
<dbReference type="SUPFAM" id="SSF51120">
    <property type="entry name" value="beta-Roll"/>
    <property type="match status" value="3"/>
</dbReference>
<evidence type="ECO:0000313" key="6">
    <source>
        <dbReference type="Proteomes" id="UP000297737"/>
    </source>
</evidence>
<sequence length="868" mass="89256">MTTQTIQVSTAAGLMSALASATGGETIQLAAGNYGGVYLYQYNFAQKVNIVGGTFSSIQVVSSNGLNFEGTTVNFVPDATSTSNSQGVRVYLSQNINFNNSTVVGGLSVNGVDPSAASGDATGNVLGYPVGKGVNFENSSFCSITNSDVSVFAKGITITGGHDYLIDNNTIHDLRTTPISGSVTSNLTISNNHTWDSHPWQFGTQDHGDRIHVWTNGTPISGLVIANNYLDQGAGDPMLGIYLDDNGAGMGFTNAVISGNTLIDGTGQGVLLENVTGTVSNNTLIWSGTGTQANNSPRFDINAGSDHINFTDNTGNVSIQTGSTFLNFVRQTGMIAEDATMSSADRDTITIDYMVITAHNSYALNATTSDLYFQGGIGDFVGTGNTLANHIVGSTGNDTLTGNGGADYLEGKTGNDTYVVDNLSQVIYDSGGTELVKSKISWTLQTGLENLTFIGTGSATLAGNAAPNIIIGGGGADRLIGNGGADTLQGGLGNDTYVIDNLGQKITDTGGTDTIEASLNWTLQSGIENLTLTGAAVFATGNTSANTLRGNGLNNTLDGKTGADSMYGGAGDDIYIVDNAGDKVFEVVAGIDSGGFDTVKTALASWTMAAGVEVLTYTGSAAFTGTGNTLNNTISGGAAIDTLNGLAGDDKLIGNAGDDKINGGAGSDTLTGGTGNDTFIFYRGEAYSDSITDFNGRISTVGDSIELRGWGTGSTFTNIAGTNFWVIHDGLDGYEEYISVTGGVDPSDWSFTQSVTSVVAPAAAVMPMSVLALDTQGVDLTSVAATETDLVLATSDTPDLSSVLDDSVDQTDMFPDDSAQAAQQVTEDAGTFDPAVPEAAAAQGHDGGRDGVWLPFANADHHVPYHHA</sequence>
<dbReference type="InterPro" id="IPR011050">
    <property type="entry name" value="Pectin_lyase_fold/virulence"/>
</dbReference>
<dbReference type="InterPro" id="IPR018511">
    <property type="entry name" value="Hemolysin-typ_Ca-bd_CS"/>
</dbReference>
<name>A0A4Y9EQA7_9SPHN</name>
<dbReference type="PANTHER" id="PTHR38340:SF1">
    <property type="entry name" value="S-LAYER PROTEIN"/>
    <property type="match status" value="1"/>
</dbReference>
<evidence type="ECO:0000313" key="5">
    <source>
        <dbReference type="EMBL" id="TFU05774.1"/>
    </source>
</evidence>
<dbReference type="InterPro" id="IPR011049">
    <property type="entry name" value="Serralysin-like_metalloprot_C"/>
</dbReference>
<dbReference type="Gene3D" id="2.150.10.10">
    <property type="entry name" value="Serralysin-like metalloprotease, C-terminal"/>
    <property type="match status" value="2"/>
</dbReference>
<dbReference type="Pfam" id="PF00353">
    <property type="entry name" value="HemolysinCabind"/>
    <property type="match status" value="4"/>
</dbReference>
<gene>
    <name evidence="5" type="ORF">EUV02_01735</name>
</gene>
<evidence type="ECO:0000259" key="4">
    <source>
        <dbReference type="Pfam" id="PF13229"/>
    </source>
</evidence>